<accession>A0ABM4C9Q3</accession>
<evidence type="ECO:0000256" key="2">
    <source>
        <dbReference type="ARBA" id="ARBA00022525"/>
    </source>
</evidence>
<evidence type="ECO:0000256" key="4">
    <source>
        <dbReference type="SAM" id="SignalP"/>
    </source>
</evidence>
<dbReference type="PROSITE" id="PS00118">
    <property type="entry name" value="PA2_HIS"/>
    <property type="match status" value="1"/>
</dbReference>
<evidence type="ECO:0000313" key="7">
    <source>
        <dbReference type="RefSeq" id="XP_065658373.1"/>
    </source>
</evidence>
<name>A0ABM4C9Q3_HYDVU</name>
<dbReference type="Proteomes" id="UP001652625">
    <property type="component" value="Chromosome 08"/>
</dbReference>
<feature type="chain" id="PRO_5045790216" evidence="4">
    <location>
        <begin position="19"/>
        <end position="220"/>
    </location>
</feature>
<reference evidence="7" key="1">
    <citation type="submission" date="2025-08" db="UniProtKB">
        <authorList>
            <consortium name="RefSeq"/>
        </authorList>
    </citation>
    <scope>IDENTIFICATION</scope>
</reference>
<gene>
    <name evidence="7" type="primary">LOC136082903</name>
</gene>
<organism evidence="6 7">
    <name type="scientific">Hydra vulgaris</name>
    <name type="common">Hydra</name>
    <name type="synonym">Hydra attenuata</name>
    <dbReference type="NCBI Taxonomy" id="6087"/>
    <lineage>
        <taxon>Eukaryota</taxon>
        <taxon>Metazoa</taxon>
        <taxon>Cnidaria</taxon>
        <taxon>Hydrozoa</taxon>
        <taxon>Hydroidolina</taxon>
        <taxon>Anthoathecata</taxon>
        <taxon>Aplanulata</taxon>
        <taxon>Hydridae</taxon>
        <taxon>Hydra</taxon>
    </lineage>
</organism>
<evidence type="ECO:0000256" key="3">
    <source>
        <dbReference type="SAM" id="MobiDB-lite"/>
    </source>
</evidence>
<evidence type="ECO:0000256" key="1">
    <source>
        <dbReference type="ARBA" id="ARBA00004613"/>
    </source>
</evidence>
<feature type="signal peptide" evidence="4">
    <location>
        <begin position="1"/>
        <end position="18"/>
    </location>
</feature>
<evidence type="ECO:0000313" key="6">
    <source>
        <dbReference type="Proteomes" id="UP001652625"/>
    </source>
</evidence>
<dbReference type="InterPro" id="IPR016090">
    <property type="entry name" value="PLA2-like_dom"/>
</dbReference>
<dbReference type="InterPro" id="IPR036444">
    <property type="entry name" value="PLipase_A2_dom_sf"/>
</dbReference>
<protein>
    <submittedName>
        <fullName evidence="7">Phospholipase A2 phaiodactylipin-like</fullName>
    </submittedName>
</protein>
<feature type="domain" description="Phospholipase A2-like central" evidence="5">
    <location>
        <begin position="86"/>
        <end position="183"/>
    </location>
</feature>
<feature type="region of interest" description="Disordered" evidence="3">
    <location>
        <begin position="189"/>
        <end position="220"/>
    </location>
</feature>
<keyword evidence="2" id="KW-0964">Secreted</keyword>
<keyword evidence="4" id="KW-0732">Signal</keyword>
<keyword evidence="6" id="KW-1185">Reference proteome</keyword>
<comment type="subcellular location">
    <subcellularLocation>
        <location evidence="1">Secreted</location>
    </subcellularLocation>
</comment>
<dbReference type="Gene3D" id="1.20.90.10">
    <property type="entry name" value="Phospholipase A2 domain"/>
    <property type="match status" value="1"/>
</dbReference>
<dbReference type="RefSeq" id="XP_065658373.1">
    <property type="nucleotide sequence ID" value="XM_065802301.1"/>
</dbReference>
<evidence type="ECO:0000259" key="5">
    <source>
        <dbReference type="Pfam" id="PF05826"/>
    </source>
</evidence>
<dbReference type="PANTHER" id="PTHR12253">
    <property type="entry name" value="RH14732P"/>
    <property type="match status" value="1"/>
</dbReference>
<dbReference type="SUPFAM" id="SSF48619">
    <property type="entry name" value="Phospholipase A2, PLA2"/>
    <property type="match status" value="1"/>
</dbReference>
<dbReference type="InterPro" id="IPR033113">
    <property type="entry name" value="PLA2_histidine"/>
</dbReference>
<dbReference type="GeneID" id="136082903"/>
<dbReference type="Pfam" id="PF05826">
    <property type="entry name" value="Phospholip_A2_2"/>
    <property type="match status" value="1"/>
</dbReference>
<sequence>MAKTLIFAAFLLIKLSDGFSWDEISKSVEDENDEDHVNSFLEEQKKQGFSEKEVFEKVKNDKTIARKLVATKFIKNESGGQKRVILIGTRYCGHGNNSKSDDERGFLNELDECCYEHDKCKLSIEAGKFRWGLHNTKDYTISDCKCDDKFYSCLKDVESFGQRFIATTVGKLFFNIKNIKCIEIPKGFDPDSDKESYKNTYEPTPDGSPQPYFRAPKHFK</sequence>
<proteinExistence type="predicted"/>